<sequence length="1079" mass="117837">MPSDDMPSDDMPSDDMPSNDSRLLPVLVDEIAAADPTRPYVFQPVSRHPRDGWAPVTFGELANAINHVAHLIAATVKKDSPAAFPTLAYVGPFDVRYGIVVLAAVKAGCRALLLSPRNSLQAHLSLLQATDCHHVWYADSFQPTVEPWTRERAMAAWAVPSLREWLDAPPQRFPYQKSFEEARFDPIVVLHTSGSTGLPKPITVKQGSMALADKFRGLPSFRGGDFFMKKLADATTKLFSPFPPFHMGGLFSAVLPFPIYYGVPAALPPADRPITPDLVLECLEHAGADGAVLPPSLIEELAMMEHGREALEKLAALAFGGGNLAKTVGDNLVKHGVQLINGISSTECVGSPTPWLSLILSYSFMPYALFHQPDPTLWQYFIFNSQVMGAEWRPYDPANNLFELTVRRKDPNDPLDQPAFYAFPDLTVFSTGDLFRPHPTLKDHWIHQGRADNVIVFSNGEKLNPVTIEDGVSNHPQVKAALVVGHNRFQPALLLEPHTHPKSKEEADSFMENVWPVIEQLNKETVAHGRIPRELVALSDPDVPFPRAEKGTVQRVAAVRAYEQRIDDMYRKAEAAGAGNHQAMKLDTEEAVLESIVAMLDKIGARGLEPNTDFFTAGVDSLQVMNLSRALRVGFRAAGVAVDDAAVAPRAIYANPSPGQLARYLYALVHGDGASESEPSEAATWQQLVSTYTENLPLPRAGKPKPLDQGQTVILTGSTGSLGAYMLDVLCQLPHVKSVIALNRGQDGGESRQPHVSSERVLGTDFSKVEFLSSDLSKPDLGLGEARYKRLLDTADRIVHNAWPVNFKMNVRVFEPFVRGVRHLVDFSSAAVKQVPIIFVSSIGTTMNWNSASGKVPEVQLTDPALAQMGYGMSKLAASLILDAAAEQSGVPAASIRVGQVAGSRRAKGRWNLQEMIPSMIASSVHLGILPVNLGPLDVVEWMAVEDVAGIILDIAGITQGKEVSDISGYFNCTNPRAVKWPDLAVVVKDFYGGRIRELVSTEEWISTLEKSATDVSNIDKNPAIKLLDTYRGFAAGQKAGIESTRFETTRLESQSRTAANMGPVTPQLMQNWCSQWGY</sequence>
<reference evidence="7" key="1">
    <citation type="journal article" date="2016" name="Genome Announc.">
        <title>Genome sequence of Ustilaginoidea virens IPU010, a rice pathogenic fungus causing false smut.</title>
        <authorList>
            <person name="Kumagai T."/>
            <person name="Ishii T."/>
            <person name="Terai G."/>
            <person name="Umemura M."/>
            <person name="Machida M."/>
            <person name="Asai K."/>
        </authorList>
    </citation>
    <scope>NUCLEOTIDE SEQUENCE [LARGE SCALE GENOMIC DNA]</scope>
    <source>
        <strain evidence="7">IPU010</strain>
    </source>
</reference>
<dbReference type="PROSITE" id="PS50075">
    <property type="entry name" value="CARRIER"/>
    <property type="match status" value="1"/>
</dbReference>
<dbReference type="EMBL" id="BBTG02000006">
    <property type="protein sequence ID" value="GAO18817.1"/>
    <property type="molecule type" value="Genomic_DNA"/>
</dbReference>
<dbReference type="Gene3D" id="3.40.50.12780">
    <property type="entry name" value="N-terminal domain of ligase-like"/>
    <property type="match status" value="1"/>
</dbReference>
<dbReference type="Gene3D" id="3.40.50.720">
    <property type="entry name" value="NAD(P)-binding Rossmann-like Domain"/>
    <property type="match status" value="1"/>
</dbReference>
<evidence type="ECO:0000256" key="1">
    <source>
        <dbReference type="ARBA" id="ARBA00022450"/>
    </source>
</evidence>
<dbReference type="PROSITE" id="PS00455">
    <property type="entry name" value="AMP_BINDING"/>
    <property type="match status" value="1"/>
</dbReference>
<dbReference type="Proteomes" id="UP000054053">
    <property type="component" value="Unassembled WGS sequence"/>
</dbReference>
<dbReference type="PROSITE" id="PS00012">
    <property type="entry name" value="PHOSPHOPANTETHEINE"/>
    <property type="match status" value="1"/>
</dbReference>
<accession>A0A1B5L6H0</accession>
<dbReference type="Pfam" id="PF23562">
    <property type="entry name" value="AMP-binding_C_3"/>
    <property type="match status" value="1"/>
</dbReference>
<evidence type="ECO:0000256" key="4">
    <source>
        <dbReference type="ARBA" id="ARBA00029454"/>
    </source>
</evidence>
<evidence type="ECO:0000256" key="3">
    <source>
        <dbReference type="ARBA" id="ARBA00022857"/>
    </source>
</evidence>
<dbReference type="Pfam" id="PF07993">
    <property type="entry name" value="NAD_binding_4"/>
    <property type="match status" value="1"/>
</dbReference>
<feature type="domain" description="Carrier" evidence="5">
    <location>
        <begin position="586"/>
        <end position="669"/>
    </location>
</feature>
<dbReference type="GO" id="GO:0031177">
    <property type="term" value="F:phosphopantetheine binding"/>
    <property type="evidence" value="ECO:0007669"/>
    <property type="project" value="InterPro"/>
</dbReference>
<dbReference type="InterPro" id="IPR036291">
    <property type="entry name" value="NAD(P)-bd_dom_sf"/>
</dbReference>
<dbReference type="InterPro" id="IPR006162">
    <property type="entry name" value="Ppantetheine_attach_site"/>
</dbReference>
<comment type="similarity">
    <text evidence="4">Belongs to the NRP synthetase family.</text>
</comment>
<dbReference type="Pfam" id="PF00550">
    <property type="entry name" value="PP-binding"/>
    <property type="match status" value="1"/>
</dbReference>
<dbReference type="Pfam" id="PF00501">
    <property type="entry name" value="AMP-binding"/>
    <property type="match status" value="1"/>
</dbReference>
<dbReference type="PANTHER" id="PTHR43439:SF2">
    <property type="entry name" value="ENZYME, PUTATIVE (JCVI)-RELATED"/>
    <property type="match status" value="1"/>
</dbReference>
<dbReference type="InterPro" id="IPR042099">
    <property type="entry name" value="ANL_N_sf"/>
</dbReference>
<dbReference type="SUPFAM" id="SSF51735">
    <property type="entry name" value="NAD(P)-binding Rossmann-fold domains"/>
    <property type="match status" value="1"/>
</dbReference>
<evidence type="ECO:0000259" key="5">
    <source>
        <dbReference type="PROSITE" id="PS50075"/>
    </source>
</evidence>
<dbReference type="PANTHER" id="PTHR43439">
    <property type="entry name" value="PHENYLACETATE-COENZYME A LIGASE"/>
    <property type="match status" value="1"/>
</dbReference>
<dbReference type="InterPro" id="IPR000873">
    <property type="entry name" value="AMP-dep_synth/lig_dom"/>
</dbReference>
<keyword evidence="3" id="KW-0521">NADP</keyword>
<dbReference type="SUPFAM" id="SSF56801">
    <property type="entry name" value="Acetyl-CoA synthetase-like"/>
    <property type="match status" value="1"/>
</dbReference>
<dbReference type="SUPFAM" id="SSF47336">
    <property type="entry name" value="ACP-like"/>
    <property type="match status" value="1"/>
</dbReference>
<dbReference type="InterPro" id="IPR020845">
    <property type="entry name" value="AMP-binding_CS"/>
</dbReference>
<dbReference type="InterPro" id="IPR020806">
    <property type="entry name" value="PKS_PP-bd"/>
</dbReference>
<dbReference type="InterPro" id="IPR009081">
    <property type="entry name" value="PP-bd_ACP"/>
</dbReference>
<evidence type="ECO:0000313" key="7">
    <source>
        <dbReference type="Proteomes" id="UP000054053"/>
    </source>
</evidence>
<dbReference type="Gene3D" id="1.10.1200.10">
    <property type="entry name" value="ACP-like"/>
    <property type="match status" value="1"/>
</dbReference>
<evidence type="ECO:0000256" key="2">
    <source>
        <dbReference type="ARBA" id="ARBA00022553"/>
    </source>
</evidence>
<evidence type="ECO:0000313" key="6">
    <source>
        <dbReference type="EMBL" id="GAO18817.1"/>
    </source>
</evidence>
<comment type="caution">
    <text evidence="6">The sequence shown here is derived from an EMBL/GenBank/DDBJ whole genome shotgun (WGS) entry which is preliminary data.</text>
</comment>
<dbReference type="InterPro" id="IPR036736">
    <property type="entry name" value="ACP-like_sf"/>
</dbReference>
<dbReference type="InterPro" id="IPR051414">
    <property type="entry name" value="Adenylate-forming_Reductase"/>
</dbReference>
<dbReference type="AlphaFoldDB" id="A0A1B5L6H0"/>
<dbReference type="SMART" id="SM00823">
    <property type="entry name" value="PKS_PP"/>
    <property type="match status" value="1"/>
</dbReference>
<keyword evidence="2" id="KW-0597">Phosphoprotein</keyword>
<proteinExistence type="inferred from homology"/>
<dbReference type="InterPro" id="IPR013120">
    <property type="entry name" value="FAR_NAD-bd"/>
</dbReference>
<keyword evidence="1" id="KW-0596">Phosphopantetheine</keyword>
<organism evidence="6 7">
    <name type="scientific">Ustilaginoidea virens</name>
    <name type="common">Rice false smut fungus</name>
    <name type="synonym">Villosiclava virens</name>
    <dbReference type="NCBI Taxonomy" id="1159556"/>
    <lineage>
        <taxon>Eukaryota</taxon>
        <taxon>Fungi</taxon>
        <taxon>Dikarya</taxon>
        <taxon>Ascomycota</taxon>
        <taxon>Pezizomycotina</taxon>
        <taxon>Sordariomycetes</taxon>
        <taxon>Hypocreomycetidae</taxon>
        <taxon>Hypocreales</taxon>
        <taxon>Clavicipitaceae</taxon>
        <taxon>Ustilaginoidea</taxon>
    </lineage>
</organism>
<name>A0A1B5L6H0_USTVR</name>
<protein>
    <recommendedName>
        <fullName evidence="5">Carrier domain-containing protein</fullName>
    </recommendedName>
</protein>
<gene>
    <name evidence="6" type="ORF">UVI_02014920</name>
</gene>